<gene>
    <name evidence="4" type="ORF">EAS64_04500</name>
</gene>
<dbReference type="AlphaFoldDB" id="A0A6P2C5W0"/>
<reference evidence="4 5" key="1">
    <citation type="submission" date="2018-11" db="EMBL/GenBank/DDBJ databases">
        <title>Trebonia kvetii gen.nov., sp.nov., a novel acidophilic actinobacterium, and proposal of the new actinobacterial family Treboniaceae fam. nov.</title>
        <authorList>
            <person name="Rapoport D."/>
            <person name="Sagova-Mareckova M."/>
            <person name="Sedlacek I."/>
            <person name="Provaznik J."/>
            <person name="Kralova S."/>
            <person name="Pavlinic D."/>
            <person name="Benes V."/>
            <person name="Kopecky J."/>
        </authorList>
    </citation>
    <scope>NUCLEOTIDE SEQUENCE [LARGE SCALE GENOMIC DNA]</scope>
    <source>
        <strain evidence="4 5">15Tr583</strain>
    </source>
</reference>
<feature type="domain" description="Peptidase M24" evidence="2">
    <location>
        <begin position="192"/>
        <end position="413"/>
    </location>
</feature>
<evidence type="ECO:0000256" key="1">
    <source>
        <dbReference type="SAM" id="MobiDB-lite"/>
    </source>
</evidence>
<evidence type="ECO:0000313" key="5">
    <source>
        <dbReference type="Proteomes" id="UP000460272"/>
    </source>
</evidence>
<evidence type="ECO:0000313" key="4">
    <source>
        <dbReference type="EMBL" id="TVZ06648.1"/>
    </source>
</evidence>
<feature type="compositionally biased region" description="Basic residues" evidence="1">
    <location>
        <begin position="1"/>
        <end position="11"/>
    </location>
</feature>
<evidence type="ECO:0000259" key="2">
    <source>
        <dbReference type="Pfam" id="PF00557"/>
    </source>
</evidence>
<keyword evidence="4" id="KW-0031">Aminopeptidase</keyword>
<name>A0A6P2C5W0_9ACTN</name>
<dbReference type="CDD" id="cd01066">
    <property type="entry name" value="APP_MetAP"/>
    <property type="match status" value="1"/>
</dbReference>
<dbReference type="EMBL" id="RPFW01000001">
    <property type="protein sequence ID" value="TVZ06648.1"/>
    <property type="molecule type" value="Genomic_DNA"/>
</dbReference>
<dbReference type="OrthoDB" id="9803194at2"/>
<dbReference type="SUPFAM" id="SSF53092">
    <property type="entry name" value="Creatinase/prolidase N-terminal domain"/>
    <property type="match status" value="1"/>
</dbReference>
<feature type="domain" description="Creatinase N-terminal" evidence="3">
    <location>
        <begin position="47"/>
        <end position="180"/>
    </location>
</feature>
<comment type="caution">
    <text evidence="4">The sequence shown here is derived from an EMBL/GenBank/DDBJ whole genome shotgun (WGS) entry which is preliminary data.</text>
</comment>
<dbReference type="PANTHER" id="PTHR46112">
    <property type="entry name" value="AMINOPEPTIDASE"/>
    <property type="match status" value="1"/>
</dbReference>
<sequence length="429" mass="46581">MRSVRSGRRRSSAPTCRPSLGSREASVTVTDIPDVPDMARMRRETGQKLRASMARHGVDVLVLIGNSKVSYATGVSWPLGDSGLAHVDRPVAVILADDPEPHVFLPFREGAVPGAELAAGHLHDPVYLEYDEGTELFAGQLAELVPAGAVIAVDELTGAMRRIQHRLFPGGLVDAGRIISEAKATKTADELACMRRALRITEEAMADVERALAPGVRQVDLSGRFVRRAFELGATANVLDPIWQVMPPSRAEGVWTIHGDLALPLLTTERELARGDVLWVDVSVSWGGYCSDFGRTWVVGQDPSPRQRAQFRRWTEIVDAVHAVTRAGATGAELTKAAIEAHGDGTRPWVKHFYLGHGLGVDAAEMPFVGTDLGDQFDQSVVLEAGNILVLEPIVWEDGTGGYRAEEVMLITDDGYIMLSDYPFTPYGD</sequence>
<keyword evidence="4" id="KW-0645">Protease</keyword>
<dbReference type="Pfam" id="PF01321">
    <property type="entry name" value="Creatinase_N"/>
    <property type="match status" value="1"/>
</dbReference>
<dbReference type="PANTHER" id="PTHR46112:SF2">
    <property type="entry name" value="XAA-PRO AMINOPEPTIDASE P-RELATED"/>
    <property type="match status" value="1"/>
</dbReference>
<organism evidence="4 5">
    <name type="scientific">Trebonia kvetii</name>
    <dbReference type="NCBI Taxonomy" id="2480626"/>
    <lineage>
        <taxon>Bacteria</taxon>
        <taxon>Bacillati</taxon>
        <taxon>Actinomycetota</taxon>
        <taxon>Actinomycetes</taxon>
        <taxon>Streptosporangiales</taxon>
        <taxon>Treboniaceae</taxon>
        <taxon>Trebonia</taxon>
    </lineage>
</organism>
<keyword evidence="5" id="KW-1185">Reference proteome</keyword>
<dbReference type="SUPFAM" id="SSF55920">
    <property type="entry name" value="Creatinase/aminopeptidase"/>
    <property type="match status" value="1"/>
</dbReference>
<accession>A0A6P2C5W0</accession>
<dbReference type="GO" id="GO:0004177">
    <property type="term" value="F:aminopeptidase activity"/>
    <property type="evidence" value="ECO:0007669"/>
    <property type="project" value="UniProtKB-KW"/>
</dbReference>
<dbReference type="Gene3D" id="3.40.350.10">
    <property type="entry name" value="Creatinase/prolidase N-terminal domain"/>
    <property type="match status" value="1"/>
</dbReference>
<dbReference type="InterPro" id="IPR029149">
    <property type="entry name" value="Creatin/AminoP/Spt16_N"/>
</dbReference>
<dbReference type="InterPro" id="IPR000994">
    <property type="entry name" value="Pept_M24"/>
</dbReference>
<dbReference type="Proteomes" id="UP000460272">
    <property type="component" value="Unassembled WGS sequence"/>
</dbReference>
<dbReference type="Gene3D" id="3.90.230.10">
    <property type="entry name" value="Creatinase/methionine aminopeptidase superfamily"/>
    <property type="match status" value="1"/>
</dbReference>
<dbReference type="Pfam" id="PF00557">
    <property type="entry name" value="Peptidase_M24"/>
    <property type="match status" value="1"/>
</dbReference>
<dbReference type="InterPro" id="IPR050659">
    <property type="entry name" value="Peptidase_M24B"/>
</dbReference>
<keyword evidence="4" id="KW-0378">Hydrolase</keyword>
<protein>
    <submittedName>
        <fullName evidence="4">Aminopeptidase P family protein</fullName>
    </submittedName>
</protein>
<feature type="region of interest" description="Disordered" evidence="1">
    <location>
        <begin position="1"/>
        <end position="27"/>
    </location>
</feature>
<dbReference type="InterPro" id="IPR000587">
    <property type="entry name" value="Creatinase_N"/>
</dbReference>
<proteinExistence type="predicted"/>
<dbReference type="InterPro" id="IPR036005">
    <property type="entry name" value="Creatinase/aminopeptidase-like"/>
</dbReference>
<evidence type="ECO:0000259" key="3">
    <source>
        <dbReference type="Pfam" id="PF01321"/>
    </source>
</evidence>